<evidence type="ECO:0000313" key="7">
    <source>
        <dbReference type="Proteomes" id="UP001201812"/>
    </source>
</evidence>
<evidence type="ECO:0000256" key="2">
    <source>
        <dbReference type="PROSITE-ProRule" id="PRU01161"/>
    </source>
</evidence>
<dbReference type="SUPFAM" id="SSF52151">
    <property type="entry name" value="FabD/lysophospholipase-like"/>
    <property type="match status" value="1"/>
</dbReference>
<organism evidence="6 7">
    <name type="scientific">Ditylenchus destructor</name>
    <dbReference type="NCBI Taxonomy" id="166010"/>
    <lineage>
        <taxon>Eukaryota</taxon>
        <taxon>Metazoa</taxon>
        <taxon>Ecdysozoa</taxon>
        <taxon>Nematoda</taxon>
        <taxon>Chromadorea</taxon>
        <taxon>Rhabditida</taxon>
        <taxon>Tylenchina</taxon>
        <taxon>Tylenchomorpha</taxon>
        <taxon>Sphaerularioidea</taxon>
        <taxon>Anguinidae</taxon>
        <taxon>Anguininae</taxon>
        <taxon>Ditylenchus</taxon>
    </lineage>
</organism>
<keyword evidence="7" id="KW-1185">Reference proteome</keyword>
<feature type="active site" description="Proton acceptor" evidence="2">
    <location>
        <position position="202"/>
    </location>
</feature>
<reference evidence="6" key="1">
    <citation type="submission" date="2022-01" db="EMBL/GenBank/DDBJ databases">
        <title>Genome Sequence Resource for Two Populations of Ditylenchus destructor, the Migratory Endoparasitic Phytonematode.</title>
        <authorList>
            <person name="Zhang H."/>
            <person name="Lin R."/>
            <person name="Xie B."/>
        </authorList>
    </citation>
    <scope>NUCLEOTIDE SEQUENCE</scope>
    <source>
        <strain evidence="6">BazhouSP</strain>
    </source>
</reference>
<sequence>MATQNNVPTTKRSTAQKEVTTPTSAITALSRDASKDFIGLSFSGCGFLGSYHFGVMLCFQKHAKNLLSRITHFSGSSAGSLIAALMVLSPGCLQEGLNQMCDLAGELERLRFGAVTPGFNLANRMTGIVDRFIPENVSAANGRLFISLTKQTDRTNHIVSIFTDRHHLLDCLNASCYIPYYSVGLLTTNINPPEIDGCYYIDGGFSNNLPIIEDIPTITVSPFSGSAMISPEDTKAIFDWKVVLGNQVINVSRQNIVRAAQSLFPPNTQLLNDYYEIGFRNAMKFLQDNELFERPDGDPV</sequence>
<evidence type="ECO:0000259" key="5">
    <source>
        <dbReference type="PROSITE" id="PS51635"/>
    </source>
</evidence>
<comment type="caution">
    <text evidence="6">The sequence shown here is derived from an EMBL/GenBank/DDBJ whole genome shotgun (WGS) entry which is preliminary data.</text>
</comment>
<feature type="domain" description="PNPLA" evidence="5">
    <location>
        <begin position="40"/>
        <end position="215"/>
    </location>
</feature>
<feature type="short sequence motif" description="GXGXXG" evidence="2">
    <location>
        <begin position="44"/>
        <end position="49"/>
    </location>
</feature>
<keyword evidence="2" id="KW-0442">Lipid degradation</keyword>
<dbReference type="PROSITE" id="PS51635">
    <property type="entry name" value="PNPLA"/>
    <property type="match status" value="1"/>
</dbReference>
<feature type="transmembrane region" description="Helical" evidence="4">
    <location>
        <begin position="37"/>
        <end position="59"/>
    </location>
</feature>
<accession>A0AAD4N126</accession>
<protein>
    <submittedName>
        <fullName evidence="6">Patatin-like phospholipase domain-containing protein</fullName>
    </submittedName>
</protein>
<dbReference type="GO" id="GO:0005737">
    <property type="term" value="C:cytoplasm"/>
    <property type="evidence" value="ECO:0007669"/>
    <property type="project" value="TreeGrafter"/>
</dbReference>
<keyword evidence="1 2" id="KW-0443">Lipid metabolism</keyword>
<keyword evidence="4" id="KW-1133">Transmembrane helix</keyword>
<gene>
    <name evidence="6" type="ORF">DdX_12222</name>
</gene>
<feature type="transmembrane region" description="Helical" evidence="4">
    <location>
        <begin position="66"/>
        <end position="88"/>
    </location>
</feature>
<dbReference type="Gene3D" id="3.40.1090.10">
    <property type="entry name" value="Cytosolic phospholipase A2 catalytic domain"/>
    <property type="match status" value="2"/>
</dbReference>
<feature type="short sequence motif" description="DGA/G" evidence="2">
    <location>
        <begin position="202"/>
        <end position="204"/>
    </location>
</feature>
<feature type="short sequence motif" description="GXSXG" evidence="2">
    <location>
        <begin position="75"/>
        <end position="79"/>
    </location>
</feature>
<evidence type="ECO:0000256" key="3">
    <source>
        <dbReference type="SAM" id="MobiDB-lite"/>
    </source>
</evidence>
<dbReference type="EMBL" id="JAKKPZ010000038">
    <property type="protein sequence ID" value="KAI1707986.1"/>
    <property type="molecule type" value="Genomic_DNA"/>
</dbReference>
<dbReference type="AlphaFoldDB" id="A0AAD4N126"/>
<dbReference type="InterPro" id="IPR016035">
    <property type="entry name" value="Acyl_Trfase/lysoPLipase"/>
</dbReference>
<dbReference type="GO" id="GO:0016020">
    <property type="term" value="C:membrane"/>
    <property type="evidence" value="ECO:0007669"/>
    <property type="project" value="TreeGrafter"/>
</dbReference>
<proteinExistence type="predicted"/>
<dbReference type="PANTHER" id="PTHR12406:SF38">
    <property type="entry name" value="PNPLA DOMAIN-CONTAINING PROTEIN"/>
    <property type="match status" value="1"/>
</dbReference>
<dbReference type="PANTHER" id="PTHR12406">
    <property type="entry name" value="CALCIUM-INDEPENDENT PHOSPHOLIPASE A2 IPLA2 -RELATED"/>
    <property type="match status" value="1"/>
</dbReference>
<dbReference type="GO" id="GO:0004806">
    <property type="term" value="F:triacylglycerol lipase activity"/>
    <property type="evidence" value="ECO:0007669"/>
    <property type="project" value="TreeGrafter"/>
</dbReference>
<feature type="active site" description="Nucleophile" evidence="2">
    <location>
        <position position="77"/>
    </location>
</feature>
<keyword evidence="2" id="KW-0378">Hydrolase</keyword>
<dbReference type="GO" id="GO:0055088">
    <property type="term" value="P:lipid homeostasis"/>
    <property type="evidence" value="ECO:0007669"/>
    <property type="project" value="TreeGrafter"/>
</dbReference>
<name>A0AAD4N126_9BILA</name>
<dbReference type="InterPro" id="IPR033562">
    <property type="entry name" value="PLPL"/>
</dbReference>
<dbReference type="InterPro" id="IPR002641">
    <property type="entry name" value="PNPLA_dom"/>
</dbReference>
<dbReference type="GO" id="GO:0005811">
    <property type="term" value="C:lipid droplet"/>
    <property type="evidence" value="ECO:0007669"/>
    <property type="project" value="TreeGrafter"/>
</dbReference>
<evidence type="ECO:0000256" key="1">
    <source>
        <dbReference type="ARBA" id="ARBA00023098"/>
    </source>
</evidence>
<dbReference type="Proteomes" id="UP001201812">
    <property type="component" value="Unassembled WGS sequence"/>
</dbReference>
<evidence type="ECO:0000256" key="4">
    <source>
        <dbReference type="SAM" id="Phobius"/>
    </source>
</evidence>
<evidence type="ECO:0000313" key="6">
    <source>
        <dbReference type="EMBL" id="KAI1707986.1"/>
    </source>
</evidence>
<dbReference type="GO" id="GO:0019433">
    <property type="term" value="P:triglyceride catabolic process"/>
    <property type="evidence" value="ECO:0007669"/>
    <property type="project" value="TreeGrafter"/>
</dbReference>
<dbReference type="Pfam" id="PF01734">
    <property type="entry name" value="Patatin"/>
    <property type="match status" value="1"/>
</dbReference>
<feature type="region of interest" description="Disordered" evidence="3">
    <location>
        <begin position="1"/>
        <end position="21"/>
    </location>
</feature>
<keyword evidence="4" id="KW-0812">Transmembrane</keyword>
<keyword evidence="4" id="KW-0472">Membrane</keyword>